<dbReference type="Gene3D" id="2.20.100.10">
    <property type="entry name" value="Thrombospondin type-1 (TSP1) repeat"/>
    <property type="match status" value="4"/>
</dbReference>
<dbReference type="Proteomes" id="UP000001070">
    <property type="component" value="Unassembled WGS sequence"/>
</dbReference>
<dbReference type="PANTHER" id="PTHR13723:SF316">
    <property type="entry name" value="LONELY HEART, ISOFORM A"/>
    <property type="match status" value="1"/>
</dbReference>
<evidence type="ECO:0000256" key="4">
    <source>
        <dbReference type="ARBA" id="ARBA00022737"/>
    </source>
</evidence>
<dbReference type="Pfam" id="PF19030">
    <property type="entry name" value="TSP1_ADAMTS"/>
    <property type="match status" value="4"/>
</dbReference>
<dbReference type="InterPro" id="IPR010909">
    <property type="entry name" value="PLAC"/>
</dbReference>
<dbReference type="PRINTS" id="PR01857">
    <property type="entry name" value="ADAMTSFAMILY"/>
</dbReference>
<reference evidence="8 9" key="1">
    <citation type="journal article" date="2007" name="Nature">
        <title>Evolution of genes and genomes on the Drosophila phylogeny.</title>
        <authorList>
            <consortium name="Drosophila 12 Genomes Consortium"/>
            <person name="Clark A.G."/>
            <person name="Eisen M.B."/>
            <person name="Smith D.R."/>
            <person name="Bergman C.M."/>
            <person name="Oliver B."/>
            <person name="Markow T.A."/>
            <person name="Kaufman T.C."/>
            <person name="Kellis M."/>
            <person name="Gelbart W."/>
            <person name="Iyer V.N."/>
            <person name="Pollard D.A."/>
            <person name="Sackton T.B."/>
            <person name="Larracuente A.M."/>
            <person name="Singh N.D."/>
            <person name="Abad J.P."/>
            <person name="Abt D.N."/>
            <person name="Adryan B."/>
            <person name="Aguade M."/>
            <person name="Akashi H."/>
            <person name="Anderson W.W."/>
            <person name="Aquadro C.F."/>
            <person name="Ardell D.H."/>
            <person name="Arguello R."/>
            <person name="Artieri C.G."/>
            <person name="Barbash D.A."/>
            <person name="Barker D."/>
            <person name="Barsanti P."/>
            <person name="Batterham P."/>
            <person name="Batzoglou S."/>
            <person name="Begun D."/>
            <person name="Bhutkar A."/>
            <person name="Blanco E."/>
            <person name="Bosak S.A."/>
            <person name="Bradley R.K."/>
            <person name="Brand A.D."/>
            <person name="Brent M.R."/>
            <person name="Brooks A.N."/>
            <person name="Brown R.H."/>
            <person name="Butlin R.K."/>
            <person name="Caggese C."/>
            <person name="Calvi B.R."/>
            <person name="Bernardo de Carvalho A."/>
            <person name="Caspi A."/>
            <person name="Castrezana S."/>
            <person name="Celniker S.E."/>
            <person name="Chang J.L."/>
            <person name="Chapple C."/>
            <person name="Chatterji S."/>
            <person name="Chinwalla A."/>
            <person name="Civetta A."/>
            <person name="Clifton S.W."/>
            <person name="Comeron J.M."/>
            <person name="Costello J.C."/>
            <person name="Coyne J.A."/>
            <person name="Daub J."/>
            <person name="David R.G."/>
            <person name="Delcher A.L."/>
            <person name="Delehaunty K."/>
            <person name="Do C.B."/>
            <person name="Ebling H."/>
            <person name="Edwards K."/>
            <person name="Eickbush T."/>
            <person name="Evans J.D."/>
            <person name="Filipski A."/>
            <person name="Findeiss S."/>
            <person name="Freyhult E."/>
            <person name="Fulton L."/>
            <person name="Fulton R."/>
            <person name="Garcia A.C."/>
            <person name="Gardiner A."/>
            <person name="Garfield D.A."/>
            <person name="Garvin B.E."/>
            <person name="Gibson G."/>
            <person name="Gilbert D."/>
            <person name="Gnerre S."/>
            <person name="Godfrey J."/>
            <person name="Good R."/>
            <person name="Gotea V."/>
            <person name="Gravely B."/>
            <person name="Greenberg A.J."/>
            <person name="Griffiths-Jones S."/>
            <person name="Gross S."/>
            <person name="Guigo R."/>
            <person name="Gustafson E.A."/>
            <person name="Haerty W."/>
            <person name="Hahn M.W."/>
            <person name="Halligan D.L."/>
            <person name="Halpern A.L."/>
            <person name="Halter G.M."/>
            <person name="Han M.V."/>
            <person name="Heger A."/>
            <person name="Hillier L."/>
            <person name="Hinrichs A.S."/>
            <person name="Holmes I."/>
            <person name="Hoskins R.A."/>
            <person name="Hubisz M.J."/>
            <person name="Hultmark D."/>
            <person name="Huntley M.A."/>
            <person name="Jaffe D.B."/>
            <person name="Jagadeeshan S."/>
            <person name="Jeck W.R."/>
            <person name="Johnson J."/>
            <person name="Jones C.D."/>
            <person name="Jordan W.C."/>
            <person name="Karpen G.H."/>
            <person name="Kataoka E."/>
            <person name="Keightley P.D."/>
            <person name="Kheradpour P."/>
            <person name="Kirkness E.F."/>
            <person name="Koerich L.B."/>
            <person name="Kristiansen K."/>
            <person name="Kudrna D."/>
            <person name="Kulathinal R.J."/>
            <person name="Kumar S."/>
            <person name="Kwok R."/>
            <person name="Lander E."/>
            <person name="Langley C.H."/>
            <person name="Lapoint R."/>
            <person name="Lazzaro B.P."/>
            <person name="Lee S.J."/>
            <person name="Levesque L."/>
            <person name="Li R."/>
            <person name="Lin C.F."/>
            <person name="Lin M.F."/>
            <person name="Lindblad-Toh K."/>
            <person name="Llopart A."/>
            <person name="Long M."/>
            <person name="Low L."/>
            <person name="Lozovsky E."/>
            <person name="Lu J."/>
            <person name="Luo M."/>
            <person name="Machado C.A."/>
            <person name="Makalowski W."/>
            <person name="Marzo M."/>
            <person name="Matsuda M."/>
            <person name="Matzkin L."/>
            <person name="McAllister B."/>
            <person name="McBride C.S."/>
            <person name="McKernan B."/>
            <person name="McKernan K."/>
            <person name="Mendez-Lago M."/>
            <person name="Minx P."/>
            <person name="Mollenhauer M.U."/>
            <person name="Montooth K."/>
            <person name="Mount S.M."/>
            <person name="Mu X."/>
            <person name="Myers E."/>
            <person name="Negre B."/>
            <person name="Newfeld S."/>
            <person name="Nielsen R."/>
            <person name="Noor M.A."/>
            <person name="O'Grady P."/>
            <person name="Pachter L."/>
            <person name="Papaceit M."/>
            <person name="Parisi M.J."/>
            <person name="Parisi M."/>
            <person name="Parts L."/>
            <person name="Pedersen J.S."/>
            <person name="Pesole G."/>
            <person name="Phillippy A.M."/>
            <person name="Ponting C.P."/>
            <person name="Pop M."/>
            <person name="Porcelli D."/>
            <person name="Powell J.R."/>
            <person name="Prohaska S."/>
            <person name="Pruitt K."/>
            <person name="Puig M."/>
            <person name="Quesneville H."/>
            <person name="Ram K.R."/>
            <person name="Rand D."/>
            <person name="Rasmussen M.D."/>
            <person name="Reed L.K."/>
            <person name="Reenan R."/>
            <person name="Reily A."/>
            <person name="Remington K.A."/>
            <person name="Rieger T.T."/>
            <person name="Ritchie M.G."/>
            <person name="Robin C."/>
            <person name="Rogers Y.H."/>
            <person name="Rohde C."/>
            <person name="Rozas J."/>
            <person name="Rubenfield M.J."/>
            <person name="Ruiz A."/>
            <person name="Russo S."/>
            <person name="Salzberg S.L."/>
            <person name="Sanchez-Gracia A."/>
            <person name="Saranga D.J."/>
            <person name="Sato H."/>
            <person name="Schaeffer S.W."/>
            <person name="Schatz M.C."/>
            <person name="Schlenke T."/>
            <person name="Schwartz R."/>
            <person name="Segarra C."/>
            <person name="Singh R.S."/>
            <person name="Sirot L."/>
            <person name="Sirota M."/>
            <person name="Sisneros N.B."/>
            <person name="Smith C.D."/>
            <person name="Smith T.F."/>
            <person name="Spieth J."/>
            <person name="Stage D.E."/>
            <person name="Stark A."/>
            <person name="Stephan W."/>
            <person name="Strausberg R.L."/>
            <person name="Strempel S."/>
            <person name="Sturgill D."/>
            <person name="Sutton G."/>
            <person name="Sutton G.G."/>
            <person name="Tao W."/>
            <person name="Teichmann S."/>
            <person name="Tobari Y.N."/>
            <person name="Tomimura Y."/>
            <person name="Tsolas J.M."/>
            <person name="Valente V.L."/>
            <person name="Venter E."/>
            <person name="Venter J.C."/>
            <person name="Vicario S."/>
            <person name="Vieira F.G."/>
            <person name="Vilella A.J."/>
            <person name="Villasante A."/>
            <person name="Walenz B."/>
            <person name="Wang J."/>
            <person name="Wasserman M."/>
            <person name="Watts T."/>
            <person name="Wilson D."/>
            <person name="Wilson R.K."/>
            <person name="Wing R.A."/>
            <person name="Wolfner M.F."/>
            <person name="Wong A."/>
            <person name="Wong G.K."/>
            <person name="Wu C.I."/>
            <person name="Wu G."/>
            <person name="Yamamoto D."/>
            <person name="Yang H.P."/>
            <person name="Yang S.P."/>
            <person name="Yorke J.A."/>
            <person name="Yoshida K."/>
            <person name="Zdobnov E."/>
            <person name="Zhang P."/>
            <person name="Zhang Y."/>
            <person name="Zimin A.V."/>
            <person name="Baldwin J."/>
            <person name="Abdouelleil A."/>
            <person name="Abdulkadir J."/>
            <person name="Abebe A."/>
            <person name="Abera B."/>
            <person name="Abreu J."/>
            <person name="Acer S.C."/>
            <person name="Aftuck L."/>
            <person name="Alexander A."/>
            <person name="An P."/>
            <person name="Anderson E."/>
            <person name="Anderson S."/>
            <person name="Arachi H."/>
            <person name="Azer M."/>
            <person name="Bachantsang P."/>
            <person name="Barry A."/>
            <person name="Bayul T."/>
            <person name="Berlin A."/>
            <person name="Bessette D."/>
            <person name="Bloom T."/>
            <person name="Blye J."/>
            <person name="Boguslavskiy L."/>
            <person name="Bonnet C."/>
            <person name="Boukhgalter B."/>
            <person name="Bourzgui I."/>
            <person name="Brown A."/>
            <person name="Cahill P."/>
            <person name="Channer S."/>
            <person name="Cheshatsang Y."/>
            <person name="Chuda L."/>
            <person name="Citroen M."/>
            <person name="Collymore A."/>
            <person name="Cooke P."/>
            <person name="Costello M."/>
            <person name="D'Aco K."/>
            <person name="Daza R."/>
            <person name="De Haan G."/>
            <person name="DeGray S."/>
            <person name="DeMaso C."/>
            <person name="Dhargay N."/>
            <person name="Dooley K."/>
            <person name="Dooley E."/>
            <person name="Doricent M."/>
            <person name="Dorje P."/>
            <person name="Dorjee K."/>
            <person name="Dupes A."/>
            <person name="Elong R."/>
            <person name="Falk J."/>
            <person name="Farina A."/>
            <person name="Faro S."/>
            <person name="Ferguson D."/>
            <person name="Fisher S."/>
            <person name="Foley C.D."/>
            <person name="Franke A."/>
            <person name="Friedrich D."/>
            <person name="Gadbois L."/>
            <person name="Gearin G."/>
            <person name="Gearin C.R."/>
            <person name="Giannoukos G."/>
            <person name="Goode T."/>
            <person name="Graham J."/>
            <person name="Grandbois E."/>
            <person name="Grewal S."/>
            <person name="Gyaltsen K."/>
            <person name="Hafez N."/>
            <person name="Hagos B."/>
            <person name="Hall J."/>
            <person name="Henson C."/>
            <person name="Hollinger A."/>
            <person name="Honan T."/>
            <person name="Huard M.D."/>
            <person name="Hughes L."/>
            <person name="Hurhula B."/>
            <person name="Husby M.E."/>
            <person name="Kamat A."/>
            <person name="Kanga B."/>
            <person name="Kashin S."/>
            <person name="Khazanovich D."/>
            <person name="Kisner P."/>
            <person name="Lance K."/>
            <person name="Lara M."/>
            <person name="Lee W."/>
            <person name="Lennon N."/>
            <person name="Letendre F."/>
            <person name="LeVine R."/>
            <person name="Lipovsky A."/>
            <person name="Liu X."/>
            <person name="Liu J."/>
            <person name="Liu S."/>
            <person name="Lokyitsang T."/>
            <person name="Lokyitsang Y."/>
            <person name="Lubonja R."/>
            <person name="Lui A."/>
            <person name="MacDonald P."/>
            <person name="Magnisalis V."/>
            <person name="Maru K."/>
            <person name="Matthews C."/>
            <person name="McCusker W."/>
            <person name="McDonough S."/>
            <person name="Mehta T."/>
            <person name="Meldrim J."/>
            <person name="Meneus L."/>
            <person name="Mihai O."/>
            <person name="Mihalev A."/>
            <person name="Mihova T."/>
            <person name="Mittelman R."/>
            <person name="Mlenga V."/>
            <person name="Montmayeur A."/>
            <person name="Mulrain L."/>
            <person name="Navidi A."/>
            <person name="Naylor J."/>
            <person name="Negash T."/>
            <person name="Nguyen T."/>
            <person name="Nguyen N."/>
            <person name="Nicol R."/>
            <person name="Norbu C."/>
            <person name="Norbu N."/>
            <person name="Novod N."/>
            <person name="O'Neill B."/>
            <person name="Osman S."/>
            <person name="Markiewicz E."/>
            <person name="Oyono O.L."/>
            <person name="Patti C."/>
            <person name="Phunkhang P."/>
            <person name="Pierre F."/>
            <person name="Priest M."/>
            <person name="Raghuraman S."/>
            <person name="Rege F."/>
            <person name="Reyes R."/>
            <person name="Rise C."/>
            <person name="Rogov P."/>
            <person name="Ross K."/>
            <person name="Ryan E."/>
            <person name="Settipalli S."/>
            <person name="Shea T."/>
            <person name="Sherpa N."/>
            <person name="Shi L."/>
            <person name="Shih D."/>
            <person name="Sparrow T."/>
            <person name="Spaulding J."/>
            <person name="Stalker J."/>
            <person name="Stange-Thomann N."/>
            <person name="Stavropoulos S."/>
            <person name="Stone C."/>
            <person name="Strader C."/>
            <person name="Tesfaye S."/>
            <person name="Thomson T."/>
            <person name="Thoulutsang Y."/>
            <person name="Thoulutsang D."/>
            <person name="Topham K."/>
            <person name="Topping I."/>
            <person name="Tsamla T."/>
            <person name="Vassiliev H."/>
            <person name="Vo A."/>
            <person name="Wangchuk T."/>
            <person name="Wangdi T."/>
            <person name="Weiand M."/>
            <person name="Wilkinson J."/>
            <person name="Wilson A."/>
            <person name="Yadav S."/>
            <person name="Young G."/>
            <person name="Yu Q."/>
            <person name="Zembek L."/>
            <person name="Zhong D."/>
            <person name="Zimmer A."/>
            <person name="Zwirko Z."/>
            <person name="Jaffe D.B."/>
            <person name="Alvarez P."/>
            <person name="Brockman W."/>
            <person name="Butler J."/>
            <person name="Chin C."/>
            <person name="Gnerre S."/>
            <person name="Grabherr M."/>
            <person name="Kleber M."/>
            <person name="Mauceli E."/>
            <person name="MacCallum I."/>
        </authorList>
    </citation>
    <scope>NUCLEOTIDE SEQUENCE [LARGE SCALE GENOMIC DNA]</scope>
    <source>
        <strain evidence="9">Tucson 15287-2541.00</strain>
    </source>
</reference>
<comment type="subcellular location">
    <subcellularLocation>
        <location evidence="1">Secreted</location>
    </subcellularLocation>
</comment>
<name>B4JQ02_DROGR</name>
<dbReference type="OMA" id="KCIDRNS"/>
<keyword evidence="9" id="KW-1185">Reference proteome</keyword>
<dbReference type="InterPro" id="IPR010294">
    <property type="entry name" value="ADAMTS_spacer1"/>
</dbReference>
<dbReference type="OrthoDB" id="5781878at2759"/>
<dbReference type="PROSITE" id="PS50900">
    <property type="entry name" value="PLAC"/>
    <property type="match status" value="1"/>
</dbReference>
<feature type="domain" description="PLAC" evidence="7">
    <location>
        <begin position="1363"/>
        <end position="1400"/>
    </location>
</feature>
<dbReference type="InterPro" id="IPR036383">
    <property type="entry name" value="TSP1_rpt_sf"/>
</dbReference>
<evidence type="ECO:0000313" key="8">
    <source>
        <dbReference type="EMBL" id="EDV98982.1"/>
    </source>
</evidence>
<dbReference type="FunCoup" id="B4JQ02">
    <property type="interactions" value="50"/>
</dbReference>
<dbReference type="Gene3D" id="2.60.120.830">
    <property type="match status" value="2"/>
</dbReference>
<evidence type="ECO:0000256" key="1">
    <source>
        <dbReference type="ARBA" id="ARBA00004613"/>
    </source>
</evidence>
<feature type="compositionally biased region" description="Acidic residues" evidence="6">
    <location>
        <begin position="32"/>
        <end position="41"/>
    </location>
</feature>
<dbReference type="Pfam" id="PF08686">
    <property type="entry name" value="PLAC"/>
    <property type="match status" value="1"/>
</dbReference>
<dbReference type="SMR" id="B4JQ02"/>
<evidence type="ECO:0000256" key="6">
    <source>
        <dbReference type="SAM" id="MobiDB-lite"/>
    </source>
</evidence>
<evidence type="ECO:0000259" key="7">
    <source>
        <dbReference type="PROSITE" id="PS50900"/>
    </source>
</evidence>
<evidence type="ECO:0000256" key="5">
    <source>
        <dbReference type="ARBA" id="ARBA00023157"/>
    </source>
</evidence>
<evidence type="ECO:0000256" key="3">
    <source>
        <dbReference type="ARBA" id="ARBA00022729"/>
    </source>
</evidence>
<dbReference type="InterPro" id="IPR000884">
    <property type="entry name" value="TSP1_rpt"/>
</dbReference>
<protein>
    <submittedName>
        <fullName evidence="8">GH13615</fullName>
    </submittedName>
</protein>
<dbReference type="HOGENOM" id="CLU_274883_0_0_1"/>
<feature type="compositionally biased region" description="Low complexity" evidence="6">
    <location>
        <begin position="664"/>
        <end position="682"/>
    </location>
</feature>
<feature type="region of interest" description="Disordered" evidence="6">
    <location>
        <begin position="1"/>
        <end position="54"/>
    </location>
</feature>
<dbReference type="eggNOG" id="KOG4597">
    <property type="taxonomic scope" value="Eukaryota"/>
</dbReference>
<feature type="region of interest" description="Disordered" evidence="6">
    <location>
        <begin position="661"/>
        <end position="692"/>
    </location>
</feature>
<accession>B4JQ02</accession>
<dbReference type="PROSITE" id="PS50092">
    <property type="entry name" value="TSP1"/>
    <property type="match status" value="5"/>
</dbReference>
<keyword evidence="2" id="KW-0964">Secreted</keyword>
<evidence type="ECO:0000313" key="9">
    <source>
        <dbReference type="Proteomes" id="UP000001070"/>
    </source>
</evidence>
<dbReference type="Pfam" id="PF00090">
    <property type="entry name" value="TSP_1"/>
    <property type="match status" value="1"/>
</dbReference>
<dbReference type="InParanoid" id="B4JQ02"/>
<dbReference type="Pfam" id="PF05986">
    <property type="entry name" value="ADAMTS_spacer1"/>
    <property type="match status" value="2"/>
</dbReference>
<keyword evidence="3" id="KW-0732">Signal</keyword>
<organism evidence="9">
    <name type="scientific">Drosophila grimshawi</name>
    <name type="common">Hawaiian fruit fly</name>
    <name type="synonym">Idiomyia grimshawi</name>
    <dbReference type="NCBI Taxonomy" id="7222"/>
    <lineage>
        <taxon>Eukaryota</taxon>
        <taxon>Metazoa</taxon>
        <taxon>Ecdysozoa</taxon>
        <taxon>Arthropoda</taxon>
        <taxon>Hexapoda</taxon>
        <taxon>Insecta</taxon>
        <taxon>Pterygota</taxon>
        <taxon>Neoptera</taxon>
        <taxon>Endopterygota</taxon>
        <taxon>Diptera</taxon>
        <taxon>Brachycera</taxon>
        <taxon>Muscomorpha</taxon>
        <taxon>Ephydroidea</taxon>
        <taxon>Drosophilidae</taxon>
        <taxon>Drosophila</taxon>
        <taxon>Hawaiian Drosophila</taxon>
    </lineage>
</organism>
<dbReference type="SMART" id="SM00209">
    <property type="entry name" value="TSP1"/>
    <property type="match status" value="7"/>
</dbReference>
<proteinExistence type="predicted"/>
<gene>
    <name evidence="8" type="primary">Dgri\GH13615</name>
    <name evidence="8" type="ORF">Dgri_GH13615</name>
</gene>
<dbReference type="InterPro" id="IPR013273">
    <property type="entry name" value="ADAMTS/ADAMTS-like"/>
</dbReference>
<dbReference type="PANTHER" id="PTHR13723">
    <property type="entry name" value="ADAMTS A DISINTEGRIN AND METALLOPROTEASE WITH THROMBOSPONDIN MOTIFS PROTEASE"/>
    <property type="match status" value="1"/>
</dbReference>
<dbReference type="GO" id="GO:0031012">
    <property type="term" value="C:extracellular matrix"/>
    <property type="evidence" value="ECO:0007669"/>
    <property type="project" value="TreeGrafter"/>
</dbReference>
<dbReference type="GO" id="GO:0030198">
    <property type="term" value="P:extracellular matrix organization"/>
    <property type="evidence" value="ECO:0007669"/>
    <property type="project" value="InterPro"/>
</dbReference>
<dbReference type="GO" id="GO:0005576">
    <property type="term" value="C:extracellular region"/>
    <property type="evidence" value="ECO:0007669"/>
    <property type="project" value="UniProtKB-SubCell"/>
</dbReference>
<dbReference type="SUPFAM" id="SSF82895">
    <property type="entry name" value="TSP-1 type 1 repeat"/>
    <property type="match status" value="4"/>
</dbReference>
<keyword evidence="4" id="KW-0677">Repeat</keyword>
<evidence type="ECO:0000256" key="2">
    <source>
        <dbReference type="ARBA" id="ARBA00022525"/>
    </source>
</evidence>
<dbReference type="PhylomeDB" id="B4JQ02"/>
<sequence>MFATSQCAASVEETHSENGNTTDLGLAKTDLSEDSDDEYTDYADGSEVSKQTRQRNQSTFERVGTFYTWDRWEKWSKCATTCVQIKKRKCIERIKNSTDELTVENRFYPADGKVGCFGVLKRYRQCKEERCKAGKQRLRDEQCERFNNVPYRETFYNWVGYEKEHDECTLFCRGADSDLFISMNQSVTDGTPCNRPAVYYTHFYRRQAVCVEGICRAVHSSGLIRPVTTRDSQVKCGSVLCKHVSEIFNRTNLNKSYNYITTLPVGTMNLSIRQNIKSKNSLALKSPDEVFVINGDRTKISINGVFNFYNDAYEYNQTNGLLTSRGPLSKAVILMYFLADIQSPIVDIQYNYTIPISSPSISEEEELQAIWDEAGNAVDASYAQRIRDRKRRKFSWKLLGFGECNRSCGPGTQTPIFRCVCERESSVRYYSPRRCALIEKPTFHDGIYNCNRGLCPAFWRPSTFSNCQCPDGNSNGQRTRHYECMQEQIGGNVMQVTDELCPQRHDQPEICRCISKNLKVNKICLIVAALIQLIVADTSTLERIRKHQEWLNRHNKLKSDKVKYPKWKSSFEPANLWRRNKPATTTNQNANINEAYAENETSFANSNINAGLKPTIITETTAQQINHTMSSKIPDALTTAESIIETKSLKPELATMRTTLPEVSSTTTTTTSTTSSTTSTTTKRPKPKVRPFPRWANWNPWSDCSRSCGGGIMHQTRKCIDRNSTSGRVYTSDTCVGLSKRYQICNDLPCPTESFDIRAYQCAAYNKVDFQGHQYNWEPYIKDDAECELNCKPLGMKYFATLNDTVIDGTPCQRPAEYYRSKSTYASRAMCVDGICKALLASGSIKGLYANSGSVSCGGLLCRPVTGIFTRDPLPEDAYVHVASIPAGASNISITELKNSANLLVLRTGEQKSIFNGENEVSESGSYEGAGATFDYHRIDGVEQGEGVTEWITCTGPISEPVELLVYSNILNPGIKYEYLLPIVSDSEENELSLESSDGFLRSGGGMEDGSYVSSTRSGRRRKFNWKVVGFSACTKSCGGGTQSPIVRCARENPVRYYSQRRCSHSEKPVLNENLLHCNTQPCPAYWRHDEWGECRCQHGESVRRRELSCVQELASSIVIHVDKAACMEEQPPSEKQCECPKSRRRNFSRYRMHPHVDSTNGTHLMRHRVPKTVGDAVWLMSEWNQYCSSACGPGIQYRTIFCDRPKTKTERCDARDIPENRRPCEQSACEMGEWFAGPWSPCNGDCFNLTRSRTVLCIKNQLITDDDECKLELRPQPLENCSHEENEYCAPRWHYSEWSECTKSCDGGTQRRNVRCLEYDEKQNALRESNKCRYAVREPIFRNCNAQKCEDLNNELLQNDEAGAACMDKFPNCKWAVQAKLCTYEYYRTNCCESCMQLH</sequence>
<keyword evidence="5" id="KW-1015">Disulfide bond</keyword>
<dbReference type="EMBL" id="CH916372">
    <property type="protein sequence ID" value="EDV98982.1"/>
    <property type="molecule type" value="Genomic_DNA"/>
</dbReference>
<dbReference type="InterPro" id="IPR050439">
    <property type="entry name" value="ADAMTS_ADAMTS-like"/>
</dbReference>